<dbReference type="AlphaFoldDB" id="A0A397T531"/>
<organism evidence="1 2">
    <name type="scientific">Glomus cerebriforme</name>
    <dbReference type="NCBI Taxonomy" id="658196"/>
    <lineage>
        <taxon>Eukaryota</taxon>
        <taxon>Fungi</taxon>
        <taxon>Fungi incertae sedis</taxon>
        <taxon>Mucoromycota</taxon>
        <taxon>Glomeromycotina</taxon>
        <taxon>Glomeromycetes</taxon>
        <taxon>Glomerales</taxon>
        <taxon>Glomeraceae</taxon>
        <taxon>Glomus</taxon>
    </lineage>
</organism>
<accession>A0A397T531</accession>
<dbReference type="STRING" id="658196.A0A397T531"/>
<sequence length="111" mass="12759">MSRKIFMTGRHCCNGVDMSVIYSQVEAKISFEVTDYFVIVIAITNIATPVHVKALTQMLYRIRDCSYHMVSIFYQKNSNELFYPPGCENIWAELASTWPNNLPIAIKGHHE</sequence>
<keyword evidence="2" id="KW-1185">Reference proteome</keyword>
<protein>
    <submittedName>
        <fullName evidence="1">Uncharacterized protein</fullName>
    </submittedName>
</protein>
<proteinExistence type="predicted"/>
<gene>
    <name evidence="1" type="ORF">C1645_819469</name>
</gene>
<reference evidence="1 2" key="1">
    <citation type="submission" date="2018-06" db="EMBL/GenBank/DDBJ databases">
        <title>Comparative genomics reveals the genomic features of Rhizophagus irregularis, R. cerebriforme, R. diaphanum and Gigaspora rosea, and their symbiotic lifestyle signature.</title>
        <authorList>
            <person name="Morin E."/>
            <person name="San Clemente H."/>
            <person name="Chen E.C.H."/>
            <person name="De La Providencia I."/>
            <person name="Hainaut M."/>
            <person name="Kuo A."/>
            <person name="Kohler A."/>
            <person name="Murat C."/>
            <person name="Tang N."/>
            <person name="Roy S."/>
            <person name="Loubradou J."/>
            <person name="Henrissat B."/>
            <person name="Grigoriev I.V."/>
            <person name="Corradi N."/>
            <person name="Roux C."/>
            <person name="Martin F.M."/>
        </authorList>
    </citation>
    <scope>NUCLEOTIDE SEQUENCE [LARGE SCALE GENOMIC DNA]</scope>
    <source>
        <strain evidence="1 2">DAOM 227022</strain>
    </source>
</reference>
<name>A0A397T531_9GLOM</name>
<dbReference type="Proteomes" id="UP000265703">
    <property type="component" value="Unassembled WGS sequence"/>
</dbReference>
<evidence type="ECO:0000313" key="2">
    <source>
        <dbReference type="Proteomes" id="UP000265703"/>
    </source>
</evidence>
<evidence type="ECO:0000313" key="1">
    <source>
        <dbReference type="EMBL" id="RIA93388.1"/>
    </source>
</evidence>
<dbReference type="EMBL" id="QKYT01000105">
    <property type="protein sequence ID" value="RIA93388.1"/>
    <property type="molecule type" value="Genomic_DNA"/>
</dbReference>
<comment type="caution">
    <text evidence="1">The sequence shown here is derived from an EMBL/GenBank/DDBJ whole genome shotgun (WGS) entry which is preliminary data.</text>
</comment>
<dbReference type="OrthoDB" id="2341878at2759"/>